<dbReference type="Proteomes" id="UP000828390">
    <property type="component" value="Unassembled WGS sequence"/>
</dbReference>
<accession>A0A9D4EBH4</accession>
<proteinExistence type="predicted"/>
<dbReference type="AlphaFoldDB" id="A0A9D4EBH4"/>
<gene>
    <name evidence="1" type="ORF">DPMN_176691</name>
</gene>
<evidence type="ECO:0000313" key="2">
    <source>
        <dbReference type="Proteomes" id="UP000828390"/>
    </source>
</evidence>
<keyword evidence="2" id="KW-1185">Reference proteome</keyword>
<reference evidence="1" key="2">
    <citation type="submission" date="2020-11" db="EMBL/GenBank/DDBJ databases">
        <authorList>
            <person name="McCartney M.A."/>
            <person name="Auch B."/>
            <person name="Kono T."/>
            <person name="Mallez S."/>
            <person name="Becker A."/>
            <person name="Gohl D.M."/>
            <person name="Silverstein K.A.T."/>
            <person name="Koren S."/>
            <person name="Bechman K.B."/>
            <person name="Herman A."/>
            <person name="Abrahante J.E."/>
            <person name="Garbe J."/>
        </authorList>
    </citation>
    <scope>NUCLEOTIDE SEQUENCE</scope>
    <source>
        <strain evidence="1">Duluth1</strain>
        <tissue evidence="1">Whole animal</tissue>
    </source>
</reference>
<dbReference type="EMBL" id="JAIWYP010000009">
    <property type="protein sequence ID" value="KAH3775290.1"/>
    <property type="molecule type" value="Genomic_DNA"/>
</dbReference>
<protein>
    <submittedName>
        <fullName evidence="1">Uncharacterized protein</fullName>
    </submittedName>
</protein>
<comment type="caution">
    <text evidence="1">The sequence shown here is derived from an EMBL/GenBank/DDBJ whole genome shotgun (WGS) entry which is preliminary data.</text>
</comment>
<sequence>MSNIGIKVHNGSLELKEILRDTSIGNLYLGQADCLSLVSEILSTLNKRTKLYLCGTYTGRCDLKLPASLQGVSLFECECSSEWLCSLLITLSSYAHIEHCLLDNVVLRPCEEARADDNHIHLSDLRSDILSRDLSNIWISVENGSIELLKRLRDIRGLKVIDIDNLKKNLLRDKN</sequence>
<name>A0A9D4EBH4_DREPO</name>
<evidence type="ECO:0000313" key="1">
    <source>
        <dbReference type="EMBL" id="KAH3775290.1"/>
    </source>
</evidence>
<organism evidence="1 2">
    <name type="scientific">Dreissena polymorpha</name>
    <name type="common">Zebra mussel</name>
    <name type="synonym">Mytilus polymorpha</name>
    <dbReference type="NCBI Taxonomy" id="45954"/>
    <lineage>
        <taxon>Eukaryota</taxon>
        <taxon>Metazoa</taxon>
        <taxon>Spiralia</taxon>
        <taxon>Lophotrochozoa</taxon>
        <taxon>Mollusca</taxon>
        <taxon>Bivalvia</taxon>
        <taxon>Autobranchia</taxon>
        <taxon>Heteroconchia</taxon>
        <taxon>Euheterodonta</taxon>
        <taxon>Imparidentia</taxon>
        <taxon>Neoheterodontei</taxon>
        <taxon>Myida</taxon>
        <taxon>Dreissenoidea</taxon>
        <taxon>Dreissenidae</taxon>
        <taxon>Dreissena</taxon>
    </lineage>
</organism>
<reference evidence="1" key="1">
    <citation type="journal article" date="2019" name="bioRxiv">
        <title>The Genome of the Zebra Mussel, Dreissena polymorpha: A Resource for Invasive Species Research.</title>
        <authorList>
            <person name="McCartney M.A."/>
            <person name="Auch B."/>
            <person name="Kono T."/>
            <person name="Mallez S."/>
            <person name="Zhang Y."/>
            <person name="Obille A."/>
            <person name="Becker A."/>
            <person name="Abrahante J.E."/>
            <person name="Garbe J."/>
            <person name="Badalamenti J.P."/>
            <person name="Herman A."/>
            <person name="Mangelson H."/>
            <person name="Liachko I."/>
            <person name="Sullivan S."/>
            <person name="Sone E.D."/>
            <person name="Koren S."/>
            <person name="Silverstein K.A.T."/>
            <person name="Beckman K.B."/>
            <person name="Gohl D.M."/>
        </authorList>
    </citation>
    <scope>NUCLEOTIDE SEQUENCE</scope>
    <source>
        <strain evidence="1">Duluth1</strain>
        <tissue evidence="1">Whole animal</tissue>
    </source>
</reference>